<proteinExistence type="predicted"/>
<gene>
    <name evidence="1" type="ORF">TSOC_010748</name>
</gene>
<organism evidence="1 2">
    <name type="scientific">Tetrabaena socialis</name>
    <dbReference type="NCBI Taxonomy" id="47790"/>
    <lineage>
        <taxon>Eukaryota</taxon>
        <taxon>Viridiplantae</taxon>
        <taxon>Chlorophyta</taxon>
        <taxon>core chlorophytes</taxon>
        <taxon>Chlorophyceae</taxon>
        <taxon>CS clade</taxon>
        <taxon>Chlamydomonadales</taxon>
        <taxon>Tetrabaenaceae</taxon>
        <taxon>Tetrabaena</taxon>
    </lineage>
</organism>
<name>A0A2J7ZSI1_9CHLO</name>
<dbReference type="InterPro" id="IPR011050">
    <property type="entry name" value="Pectin_lyase_fold/virulence"/>
</dbReference>
<accession>A0A2J7ZSI1</accession>
<sequence length="503" mass="53373">MAQDIELWYFRQGGYSDVQYRVVYEHDDGSTSCPCTLTVSSQASGWHGATILVEFAGPLAALLDNNGSYGSSATPDSGEAAGSRRHRSAVLLQRRGRLGSRQAPSWLTTAWQNVLRVRSWSDGGACKLQISPVGSFMLCVDYAYGYDDASSTLLPSGPAVMGWLWKYGSSGGVTDGYDPSSMPPLEASDTTASAGINATYQLVYEYMGGTFSFPGDGARFTVVNRTAAPPLQLYVQLSRSIVHPPNATALALQRVEGDTLWTVRSLPLDSAELHQAMGGGSSLLFTDTTTQATWGKQSGLGYTCKLALEGHAQEPQQDSSSVSNSPPSLTTSKLGNFIRSASLVCWSSSNGGSFSSFIRPKVEVGALLQPFLRPNQTLVGAQMVAAAASSTQHWGIAFIGVDHLTLLDSVLVNLPLSPNGPLIECRGCTTVTLENVAISHLSRPVGNLEYLYGAVSVTGVHDLMLRNVTCTDVVGANGWACVHGSFTVGTVGGFESALQQEET</sequence>
<reference evidence="1 2" key="1">
    <citation type="journal article" date="2017" name="Mol. Biol. Evol.">
        <title>The 4-celled Tetrabaena socialis nuclear genome reveals the essential components for genetic control of cell number at the origin of multicellularity in the volvocine lineage.</title>
        <authorList>
            <person name="Featherston J."/>
            <person name="Arakaki Y."/>
            <person name="Hanschen E.R."/>
            <person name="Ferris P.J."/>
            <person name="Michod R.E."/>
            <person name="Olson B.J.S.C."/>
            <person name="Nozaki H."/>
            <person name="Durand P.M."/>
        </authorList>
    </citation>
    <scope>NUCLEOTIDE SEQUENCE [LARGE SCALE GENOMIC DNA]</scope>
    <source>
        <strain evidence="1 2">NIES-571</strain>
    </source>
</reference>
<keyword evidence="2" id="KW-1185">Reference proteome</keyword>
<comment type="caution">
    <text evidence="1">The sequence shown here is derived from an EMBL/GenBank/DDBJ whole genome shotgun (WGS) entry which is preliminary data.</text>
</comment>
<dbReference type="EMBL" id="PGGS01000534">
    <property type="protein sequence ID" value="PNH03208.1"/>
    <property type="molecule type" value="Genomic_DNA"/>
</dbReference>
<evidence type="ECO:0000313" key="1">
    <source>
        <dbReference type="EMBL" id="PNH03208.1"/>
    </source>
</evidence>
<dbReference type="SUPFAM" id="SSF51126">
    <property type="entry name" value="Pectin lyase-like"/>
    <property type="match status" value="1"/>
</dbReference>
<protein>
    <submittedName>
        <fullName evidence="1">Uncharacterized protein</fullName>
    </submittedName>
</protein>
<dbReference type="AlphaFoldDB" id="A0A2J7ZSI1"/>
<evidence type="ECO:0000313" key="2">
    <source>
        <dbReference type="Proteomes" id="UP000236333"/>
    </source>
</evidence>
<dbReference type="Proteomes" id="UP000236333">
    <property type="component" value="Unassembled WGS sequence"/>
</dbReference>